<evidence type="ECO:0000313" key="2">
    <source>
        <dbReference type="EMBL" id="WRT65458.1"/>
    </source>
</evidence>
<dbReference type="EMBL" id="CP141883">
    <property type="protein sequence ID" value="WRT65458.1"/>
    <property type="molecule type" value="Genomic_DNA"/>
</dbReference>
<accession>A0ABZ1CVA7</accession>
<dbReference type="Pfam" id="PF04081">
    <property type="entry name" value="DNA_pol_delta_4"/>
    <property type="match status" value="1"/>
</dbReference>
<feature type="compositionally biased region" description="Basic and acidic residues" evidence="1">
    <location>
        <begin position="71"/>
        <end position="86"/>
    </location>
</feature>
<evidence type="ECO:0000256" key="1">
    <source>
        <dbReference type="SAM" id="MobiDB-lite"/>
    </source>
</evidence>
<dbReference type="InterPro" id="IPR007218">
    <property type="entry name" value="DNA_pol_delta_4"/>
</dbReference>
<protein>
    <recommendedName>
        <fullName evidence="4">DNA polymerase delta subunit 4</fullName>
    </recommendedName>
</protein>
<proteinExistence type="predicted"/>
<name>A0ABZ1CVA7_9TREE</name>
<reference evidence="2 3" key="1">
    <citation type="submission" date="2024-01" db="EMBL/GenBank/DDBJ databases">
        <title>Comparative genomics of Cryptococcus and Kwoniella reveals pathogenesis evolution and contrasting modes of karyotype evolution via chromosome fusion or intercentromeric recombination.</title>
        <authorList>
            <person name="Coelho M.A."/>
            <person name="David-Palma M."/>
            <person name="Shea T."/>
            <person name="Bowers K."/>
            <person name="McGinley-Smith S."/>
            <person name="Mohammad A.W."/>
            <person name="Gnirke A."/>
            <person name="Yurkov A.M."/>
            <person name="Nowrousian M."/>
            <person name="Sun S."/>
            <person name="Cuomo C.A."/>
            <person name="Heitman J."/>
        </authorList>
    </citation>
    <scope>NUCLEOTIDE SEQUENCE [LARGE SCALE GENOMIC DNA]</scope>
    <source>
        <strain evidence="2">CBS 11374</strain>
    </source>
</reference>
<feature type="region of interest" description="Disordered" evidence="1">
    <location>
        <begin position="1"/>
        <end position="86"/>
    </location>
</feature>
<organism evidence="2 3">
    <name type="scientific">Kwoniella shivajii</name>
    <dbReference type="NCBI Taxonomy" id="564305"/>
    <lineage>
        <taxon>Eukaryota</taxon>
        <taxon>Fungi</taxon>
        <taxon>Dikarya</taxon>
        <taxon>Basidiomycota</taxon>
        <taxon>Agaricomycotina</taxon>
        <taxon>Tremellomycetes</taxon>
        <taxon>Tremellales</taxon>
        <taxon>Cryptococcaceae</taxon>
        <taxon>Kwoniella</taxon>
    </lineage>
</organism>
<dbReference type="GeneID" id="87954532"/>
<sequence>MPAKKVSPGTARSKKAAGLAQPILSFQSARPSTTKKPTKGKTQITTTTPSLSEIELENQRSPACLSPEEPMEIKKGDEGKKRQLDVKSKEWKGIIKHAKAEMGGLGPIHAGPDTHNDIHHVLRIFDLTSSYGPCVGITRLARWERAKKWGLNPPEEIRDILTTEQGQNEIQYKENVLYGWV</sequence>
<dbReference type="PANTHER" id="PTHR14303:SF0">
    <property type="entry name" value="DNA POLYMERASE DELTA SUBUNIT 4"/>
    <property type="match status" value="1"/>
</dbReference>
<dbReference type="PANTHER" id="PTHR14303">
    <property type="entry name" value="DNA POLYMERASE DELTA SUBUNIT 4"/>
    <property type="match status" value="1"/>
</dbReference>
<gene>
    <name evidence="2" type="ORF">IL334_002401</name>
</gene>
<evidence type="ECO:0000313" key="3">
    <source>
        <dbReference type="Proteomes" id="UP001329825"/>
    </source>
</evidence>
<dbReference type="RefSeq" id="XP_062790198.1">
    <property type="nucleotide sequence ID" value="XM_062934147.1"/>
</dbReference>
<keyword evidence="3" id="KW-1185">Reference proteome</keyword>
<dbReference type="Proteomes" id="UP001329825">
    <property type="component" value="Chromosome 3"/>
</dbReference>
<evidence type="ECO:0008006" key="4">
    <source>
        <dbReference type="Google" id="ProtNLM"/>
    </source>
</evidence>